<dbReference type="PROSITE" id="PS50043">
    <property type="entry name" value="HTH_LUXR_2"/>
    <property type="match status" value="1"/>
</dbReference>
<gene>
    <name evidence="4" type="ORF">JOM49_006376</name>
</gene>
<comment type="caution">
    <text evidence="4">The sequence shown here is derived from an EMBL/GenBank/DDBJ whole genome shotgun (WGS) entry which is preliminary data.</text>
</comment>
<dbReference type="Proteomes" id="UP000741013">
    <property type="component" value="Unassembled WGS sequence"/>
</dbReference>
<dbReference type="SUPFAM" id="SSF46894">
    <property type="entry name" value="C-terminal effector domain of the bipartite response regulators"/>
    <property type="match status" value="1"/>
</dbReference>
<reference evidence="4 5" key="1">
    <citation type="submission" date="2021-03" db="EMBL/GenBank/DDBJ databases">
        <title>Sequencing the genomes of 1000 actinobacteria strains.</title>
        <authorList>
            <person name="Klenk H.-P."/>
        </authorList>
    </citation>
    <scope>NUCLEOTIDE SEQUENCE [LARGE SCALE GENOMIC DNA]</scope>
    <source>
        <strain evidence="4 5">DSM 45510</strain>
    </source>
</reference>
<keyword evidence="4" id="KW-0238">DNA-binding</keyword>
<evidence type="ECO:0000313" key="5">
    <source>
        <dbReference type="Proteomes" id="UP000741013"/>
    </source>
</evidence>
<dbReference type="SMART" id="SM00421">
    <property type="entry name" value="HTH_LUXR"/>
    <property type="match status" value="1"/>
</dbReference>
<dbReference type="InterPro" id="IPR041664">
    <property type="entry name" value="AAA_16"/>
</dbReference>
<dbReference type="Gene3D" id="1.25.40.10">
    <property type="entry name" value="Tetratricopeptide repeat domain"/>
    <property type="match status" value="1"/>
</dbReference>
<dbReference type="Pfam" id="PF00196">
    <property type="entry name" value="GerE"/>
    <property type="match status" value="1"/>
</dbReference>
<keyword evidence="5" id="KW-1185">Reference proteome</keyword>
<proteinExistence type="predicted"/>
<dbReference type="InterPro" id="IPR027417">
    <property type="entry name" value="P-loop_NTPase"/>
</dbReference>
<dbReference type="GO" id="GO:0003677">
    <property type="term" value="F:DNA binding"/>
    <property type="evidence" value="ECO:0007669"/>
    <property type="project" value="UniProtKB-KW"/>
</dbReference>
<accession>A0ABS4Q125</accession>
<evidence type="ECO:0000259" key="3">
    <source>
        <dbReference type="PROSITE" id="PS50043"/>
    </source>
</evidence>
<dbReference type="PROSITE" id="PS00622">
    <property type="entry name" value="HTH_LUXR_1"/>
    <property type="match status" value="1"/>
</dbReference>
<keyword evidence="2" id="KW-0067">ATP-binding</keyword>
<dbReference type="InterPro" id="IPR016032">
    <property type="entry name" value="Sig_transdc_resp-reg_C-effctor"/>
</dbReference>
<dbReference type="InterPro" id="IPR011990">
    <property type="entry name" value="TPR-like_helical_dom_sf"/>
</dbReference>
<dbReference type="RefSeq" id="WP_209667808.1">
    <property type="nucleotide sequence ID" value="NZ_JAGGMS010000001.1"/>
</dbReference>
<dbReference type="InterPro" id="IPR036388">
    <property type="entry name" value="WH-like_DNA-bd_sf"/>
</dbReference>
<evidence type="ECO:0000256" key="2">
    <source>
        <dbReference type="ARBA" id="ARBA00022840"/>
    </source>
</evidence>
<dbReference type="EMBL" id="JAGGMS010000001">
    <property type="protein sequence ID" value="MBP2184850.1"/>
    <property type="molecule type" value="Genomic_DNA"/>
</dbReference>
<dbReference type="SUPFAM" id="SSF52540">
    <property type="entry name" value="P-loop containing nucleoside triphosphate hydrolases"/>
    <property type="match status" value="1"/>
</dbReference>
<evidence type="ECO:0000256" key="1">
    <source>
        <dbReference type="ARBA" id="ARBA00022741"/>
    </source>
</evidence>
<dbReference type="InterPro" id="IPR000792">
    <property type="entry name" value="Tscrpt_reg_LuxR_C"/>
</dbReference>
<keyword evidence="1" id="KW-0547">Nucleotide-binding</keyword>
<dbReference type="PANTHER" id="PTHR16305:SF35">
    <property type="entry name" value="TRANSCRIPTIONAL ACTIVATOR DOMAIN"/>
    <property type="match status" value="1"/>
</dbReference>
<name>A0ABS4Q125_9PSEU</name>
<dbReference type="Gene3D" id="1.10.10.10">
    <property type="entry name" value="Winged helix-like DNA-binding domain superfamily/Winged helix DNA-binding domain"/>
    <property type="match status" value="1"/>
</dbReference>
<dbReference type="CDD" id="cd06170">
    <property type="entry name" value="LuxR_C_like"/>
    <property type="match status" value="1"/>
</dbReference>
<evidence type="ECO:0000313" key="4">
    <source>
        <dbReference type="EMBL" id="MBP2184850.1"/>
    </source>
</evidence>
<dbReference type="PRINTS" id="PR00038">
    <property type="entry name" value="HTHLUXR"/>
</dbReference>
<dbReference type="PANTHER" id="PTHR16305">
    <property type="entry name" value="TESTICULAR SOLUBLE ADENYLYL CYCLASE"/>
    <property type="match status" value="1"/>
</dbReference>
<dbReference type="Pfam" id="PF13191">
    <property type="entry name" value="AAA_16"/>
    <property type="match status" value="1"/>
</dbReference>
<feature type="domain" description="HTH luxR-type" evidence="3">
    <location>
        <begin position="792"/>
        <end position="854"/>
    </location>
</feature>
<organism evidence="4 5">
    <name type="scientific">Amycolatopsis magusensis</name>
    <dbReference type="NCBI Taxonomy" id="882444"/>
    <lineage>
        <taxon>Bacteria</taxon>
        <taxon>Bacillati</taxon>
        <taxon>Actinomycetota</taxon>
        <taxon>Actinomycetes</taxon>
        <taxon>Pseudonocardiales</taxon>
        <taxon>Pseudonocardiaceae</taxon>
        <taxon>Amycolatopsis</taxon>
    </lineage>
</organism>
<protein>
    <submittedName>
        <fullName evidence="4">DNA-binding CsgD family transcriptional regulator</fullName>
    </submittedName>
</protein>
<sequence>MTISGREAERAAVLGLTGGVLIVAGEPGAGKSTLLEAAAAAHEGRLLRMTGSAGEANLPFAGLHQLLRPVRAEIAHLPERQRSALLGAIGLAAGNGTPDRLLIGVALLALLSDLAEREPVLVVADDLQWLDTGSLEALAFAARRIDDEPLAVLGGTRDVTGFDGFPSLVLGPLDTRAASALLDAQPAPPSGKRRLRIIEQAAGNPLALVELARAECADEDLLPLTERLERVFAADLAELPEATRDALLLVAAEDLVVADLADALAPAERAGLLRIAGGRVRFRHPLVRSAIYHGAPLATRRAAHRSLAARLADQPDRRAWHLAAAAGGPDEEIAAALEESANRAKDRGGYAAAATALERAAELSPDRRDRARRLVTAAGIAVNTGQPRWVEQLAAKASASTDDPALVAQASLRVGQVLTLSAEHDTAISLLLRAADEPDLERIAMASASVAGFYSGDEDHRLAVRARVKDDPWTLALLDPTSRRAELAAALPALVEQAGGDPARLVSLGAMAWLLDEVGLAVRIFDDALHRWRMSGALPTGLGCSAGWAYLDHGQWAQARLAASGAIAAGSGLPHLDAAVRSLEAAALALSGDTEQAREVAGTGMSIVDPNRSRAVAVRTRWALGMAAVADGDHVTAYEQFRLLFTESGDPVHYSCSYAGLAELAASAVRTGHETEAAEIIDRCEKHLEGELSPRMTALIHRAHALLDPDTAEEQFEAALADPAGGQWPFERAQILLDYAEWLRRRRRISDARPKLLAALETFRRLGAHPWITRTEGELRAAGVEATPASDVTTTLASLTPQQQQIIQLAARGLSNREIGERLFLSPRTVGSHLYRSFPKLGVTARSQLRDLVG</sequence>